<feature type="chain" id="PRO_5003699501" description="Outer membrane protein beta-barrel domain-containing protein" evidence="1">
    <location>
        <begin position="22"/>
        <end position="240"/>
    </location>
</feature>
<proteinExistence type="predicted"/>
<name>I4Z5M5_9BURK</name>
<evidence type="ECO:0000256" key="1">
    <source>
        <dbReference type="SAM" id="SignalP"/>
    </source>
</evidence>
<dbReference type="OrthoDB" id="5801242at2"/>
<sequence length="240" mass="24656">MKMRPLLLATATTLSAFGAHAGSINALNALSQSDFRLLSEDLGAAVSYKPLVPAESLGIIGFDVGVGLGATKLQSTNVLNQASGGSIDLSTLPFAMVRAHKGLPMNIDVGVALGTLPGTGVSTKGAELRWAFLPGGMVTPAVAVRGAYSSMSGVSQLDVSTTSLDVSISKGFLFLKPYAGVGIVQVKSTPNGVASLQAESFTQPKTFVGLNMNFMLLNVAVEGDKTGSNTSYGIKLGVRF</sequence>
<evidence type="ECO:0000313" key="2">
    <source>
        <dbReference type="EMBL" id="EIM31517.1"/>
    </source>
</evidence>
<dbReference type="RefSeq" id="WP_009756638.1">
    <property type="nucleotide sequence ID" value="NZ_JH660679.1"/>
</dbReference>
<protein>
    <recommendedName>
        <fullName evidence="4">Outer membrane protein beta-barrel domain-containing protein</fullName>
    </recommendedName>
</protein>
<gene>
    <name evidence="2" type="ORF">LepocDRAFT_00002480</name>
</gene>
<dbReference type="Proteomes" id="UP000053899">
    <property type="component" value="Unassembled WGS sequence"/>
</dbReference>
<dbReference type="AlphaFoldDB" id="I4Z5M5"/>
<reference evidence="2 3" key="1">
    <citation type="submission" date="2012-04" db="EMBL/GenBank/DDBJ databases">
        <title>Improved High-Quality Draft sequence of Leptothrix ochracea L12.</title>
        <authorList>
            <consortium name="US DOE Joint Genome Institute"/>
            <person name="Lucas S."/>
            <person name="Han J."/>
            <person name="Lapidus A."/>
            <person name="Cheng J.-F."/>
            <person name="Goodwin L."/>
            <person name="Pitluck S."/>
            <person name="Peters L."/>
            <person name="Zeytun A."/>
            <person name="Detter J.C."/>
            <person name="Han C."/>
            <person name="Tapia R."/>
            <person name="Land M."/>
            <person name="Hauser L."/>
            <person name="Kyrpides N."/>
            <person name="Ivanova N."/>
            <person name="Pagani I."/>
            <person name="Stepanauskas R."/>
            <person name="Masland D."/>
            <person name="Poulton N."/>
            <person name="Emerson D."/>
            <person name="Fleming E."/>
            <person name="Woyke T."/>
        </authorList>
    </citation>
    <scope>NUCLEOTIDE SEQUENCE [LARGE SCALE GENOMIC DNA]</scope>
    <source>
        <strain evidence="2 3">L12</strain>
    </source>
</reference>
<dbReference type="HOGENOM" id="CLU_1114561_0_0_4"/>
<keyword evidence="1" id="KW-0732">Signal</keyword>
<feature type="signal peptide" evidence="1">
    <location>
        <begin position="1"/>
        <end position="21"/>
    </location>
</feature>
<evidence type="ECO:0000313" key="3">
    <source>
        <dbReference type="Proteomes" id="UP000053899"/>
    </source>
</evidence>
<keyword evidence="3" id="KW-1185">Reference proteome</keyword>
<dbReference type="GeneID" id="92352226"/>
<evidence type="ECO:0008006" key="4">
    <source>
        <dbReference type="Google" id="ProtNLM"/>
    </source>
</evidence>
<organism evidence="2 3">
    <name type="scientific">Leptothrix ochracea L12</name>
    <dbReference type="NCBI Taxonomy" id="735332"/>
    <lineage>
        <taxon>Bacteria</taxon>
        <taxon>Pseudomonadati</taxon>
        <taxon>Pseudomonadota</taxon>
        <taxon>Betaproteobacteria</taxon>
        <taxon>Burkholderiales</taxon>
        <taxon>Sphaerotilaceae</taxon>
        <taxon>Leptothrix</taxon>
    </lineage>
</organism>
<dbReference type="EMBL" id="JH660679">
    <property type="protein sequence ID" value="EIM31517.1"/>
    <property type="molecule type" value="Genomic_DNA"/>
</dbReference>
<accession>I4Z5M5</accession>